<evidence type="ECO:0000313" key="2">
    <source>
        <dbReference type="Proteomes" id="UP000632222"/>
    </source>
</evidence>
<protein>
    <submittedName>
        <fullName evidence="1">Uncharacterized protein</fullName>
    </submittedName>
</protein>
<dbReference type="EMBL" id="BMOD01000043">
    <property type="protein sequence ID" value="GGJ58341.1"/>
    <property type="molecule type" value="Genomic_DNA"/>
</dbReference>
<dbReference type="Proteomes" id="UP000632222">
    <property type="component" value="Unassembled WGS sequence"/>
</dbReference>
<sequence length="264" mass="30369">MHYSDVPEALWEYYLQISPGISVTAQQHLQNRYKLLPQTAPIYQGEYQRVHGHMQSIFGPLMKDVDLATEHVLWDLTDDGAANSVRMKVIEPQTGPDPVNQTLVTWGGSRRARWERLVQHLDLPFPTSFRLYRGVRLKQSFNPFPDLLNCWQQGRPSACQTHPLDSWTFDPQVAEAFVTTSQHPGSGVVLAADVVFESTLADVFVDDSYFLFPYHQQMECVVRHPANLQVIDPQDSYAIFKGHKYYIESLRPLTRMLRRESIIP</sequence>
<name>A0ABQ2DHL1_9DEIO</name>
<organism evidence="1 2">
    <name type="scientific">Deinococcus roseus</name>
    <dbReference type="NCBI Taxonomy" id="392414"/>
    <lineage>
        <taxon>Bacteria</taxon>
        <taxon>Thermotogati</taxon>
        <taxon>Deinococcota</taxon>
        <taxon>Deinococci</taxon>
        <taxon>Deinococcales</taxon>
        <taxon>Deinococcaceae</taxon>
        <taxon>Deinococcus</taxon>
    </lineage>
</organism>
<reference evidence="2" key="1">
    <citation type="journal article" date="2019" name="Int. J. Syst. Evol. Microbiol.">
        <title>The Global Catalogue of Microorganisms (GCM) 10K type strain sequencing project: providing services to taxonomists for standard genome sequencing and annotation.</title>
        <authorList>
            <consortium name="The Broad Institute Genomics Platform"/>
            <consortium name="The Broad Institute Genome Sequencing Center for Infectious Disease"/>
            <person name="Wu L."/>
            <person name="Ma J."/>
        </authorList>
    </citation>
    <scope>NUCLEOTIDE SEQUENCE [LARGE SCALE GENOMIC DNA]</scope>
    <source>
        <strain evidence="2">JCM 14370</strain>
    </source>
</reference>
<gene>
    <name evidence="1" type="ORF">GCM10008938_50530</name>
</gene>
<comment type="caution">
    <text evidence="1">The sequence shown here is derived from an EMBL/GenBank/DDBJ whole genome shotgun (WGS) entry which is preliminary data.</text>
</comment>
<proteinExistence type="predicted"/>
<evidence type="ECO:0000313" key="1">
    <source>
        <dbReference type="EMBL" id="GGJ58341.1"/>
    </source>
</evidence>
<dbReference type="RefSeq" id="WP_189009008.1">
    <property type="nucleotide sequence ID" value="NZ_BMOD01000043.1"/>
</dbReference>
<accession>A0ABQ2DHL1</accession>
<keyword evidence="2" id="KW-1185">Reference proteome</keyword>